<dbReference type="EMBL" id="LRBV02000004">
    <property type="status" value="NOT_ANNOTATED_CDS"/>
    <property type="molecule type" value="Genomic_DNA"/>
</dbReference>
<dbReference type="EnsemblPlants" id="QL04p057666:mrna">
    <property type="protein sequence ID" value="QL04p057666:mrna"/>
    <property type="gene ID" value="QL04p057666"/>
</dbReference>
<protein>
    <submittedName>
        <fullName evidence="2">Uncharacterized protein</fullName>
    </submittedName>
</protein>
<dbReference type="Proteomes" id="UP000594261">
    <property type="component" value="Chromosome 4"/>
</dbReference>
<dbReference type="InParanoid" id="A0A7N2R3E2"/>
<reference evidence="2 3" key="1">
    <citation type="journal article" date="2016" name="G3 (Bethesda)">
        <title>First Draft Assembly and Annotation of the Genome of a California Endemic Oak Quercus lobata Nee (Fagaceae).</title>
        <authorList>
            <person name="Sork V.L."/>
            <person name="Fitz-Gibbon S.T."/>
            <person name="Puiu D."/>
            <person name="Crepeau M."/>
            <person name="Gugger P.F."/>
            <person name="Sherman R."/>
            <person name="Stevens K."/>
            <person name="Langley C.H."/>
            <person name="Pellegrini M."/>
            <person name="Salzberg S.L."/>
        </authorList>
    </citation>
    <scope>NUCLEOTIDE SEQUENCE [LARGE SCALE GENOMIC DNA]</scope>
    <source>
        <strain evidence="2 3">cv. SW786</strain>
    </source>
</reference>
<evidence type="ECO:0000313" key="2">
    <source>
        <dbReference type="EnsemblPlants" id="QL04p057666:mrna"/>
    </source>
</evidence>
<feature type="compositionally biased region" description="Basic residues" evidence="1">
    <location>
        <begin position="82"/>
        <end position="92"/>
    </location>
</feature>
<sequence length="92" mass="10405">MDLRNGMNGKNAKVGAYINIVIDNWEDIKILCRRDRATDIGVAHMDDVVEVMAKEGENEVNSRIVQPCQHSLSTSFAAEPHQRKRSRKDPLT</sequence>
<feature type="region of interest" description="Disordered" evidence="1">
    <location>
        <begin position="71"/>
        <end position="92"/>
    </location>
</feature>
<proteinExistence type="predicted"/>
<evidence type="ECO:0000256" key="1">
    <source>
        <dbReference type="SAM" id="MobiDB-lite"/>
    </source>
</evidence>
<keyword evidence="3" id="KW-1185">Reference proteome</keyword>
<evidence type="ECO:0000313" key="3">
    <source>
        <dbReference type="Proteomes" id="UP000594261"/>
    </source>
</evidence>
<organism evidence="2 3">
    <name type="scientific">Quercus lobata</name>
    <name type="common">Valley oak</name>
    <dbReference type="NCBI Taxonomy" id="97700"/>
    <lineage>
        <taxon>Eukaryota</taxon>
        <taxon>Viridiplantae</taxon>
        <taxon>Streptophyta</taxon>
        <taxon>Embryophyta</taxon>
        <taxon>Tracheophyta</taxon>
        <taxon>Spermatophyta</taxon>
        <taxon>Magnoliopsida</taxon>
        <taxon>eudicotyledons</taxon>
        <taxon>Gunneridae</taxon>
        <taxon>Pentapetalae</taxon>
        <taxon>rosids</taxon>
        <taxon>fabids</taxon>
        <taxon>Fagales</taxon>
        <taxon>Fagaceae</taxon>
        <taxon>Quercus</taxon>
    </lineage>
</organism>
<dbReference type="Gramene" id="QL04p057666:mrna">
    <property type="protein sequence ID" value="QL04p057666:mrna"/>
    <property type="gene ID" value="QL04p057666"/>
</dbReference>
<dbReference type="AlphaFoldDB" id="A0A7N2R3E2"/>
<name>A0A7N2R3E2_QUELO</name>
<accession>A0A7N2R3E2</accession>
<reference evidence="2" key="2">
    <citation type="submission" date="2021-01" db="UniProtKB">
        <authorList>
            <consortium name="EnsemblPlants"/>
        </authorList>
    </citation>
    <scope>IDENTIFICATION</scope>
</reference>